<evidence type="ECO:0000256" key="1">
    <source>
        <dbReference type="SAM" id="SignalP"/>
    </source>
</evidence>
<dbReference type="AlphaFoldDB" id="A0AAE3E7V4"/>
<dbReference type="PROSITE" id="PS51257">
    <property type="entry name" value="PROKAR_LIPOPROTEIN"/>
    <property type="match status" value="1"/>
</dbReference>
<comment type="caution">
    <text evidence="2">The sequence shown here is derived from an EMBL/GenBank/DDBJ whole genome shotgun (WGS) entry which is preliminary data.</text>
</comment>
<proteinExistence type="predicted"/>
<feature type="signal peptide" evidence="1">
    <location>
        <begin position="1"/>
        <end position="22"/>
    </location>
</feature>
<accession>A0AAE3E7V4</accession>
<evidence type="ECO:0008006" key="4">
    <source>
        <dbReference type="Google" id="ProtNLM"/>
    </source>
</evidence>
<dbReference type="EMBL" id="JAJEQR010000003">
    <property type="protein sequence ID" value="MCC2229624.1"/>
    <property type="molecule type" value="Genomic_DNA"/>
</dbReference>
<evidence type="ECO:0000313" key="3">
    <source>
        <dbReference type="Proteomes" id="UP001198182"/>
    </source>
</evidence>
<sequence length="179" mass="18512">MKKLAVLLAAAMLMAGCGGSSAETTAAATSAAAEAQTTAAAGEQQAAASDGYVFTVDGTTIAMNAEVAPILEKLGKEKNYFESASCAFEGLDKEYTYNGFVLKTYPLNDVDYVASITLQDDTVATPEGIAIGSELADVTAAYGDSSSDTKCEYVKGDSQLLILLENGVVTSIQYVAITE</sequence>
<dbReference type="Proteomes" id="UP001198182">
    <property type="component" value="Unassembled WGS sequence"/>
</dbReference>
<keyword evidence="1" id="KW-0732">Signal</keyword>
<dbReference type="RefSeq" id="WP_308452411.1">
    <property type="nucleotide sequence ID" value="NZ_JAJEQR010000003.1"/>
</dbReference>
<name>A0AAE3E7V4_9FIRM</name>
<reference evidence="2" key="1">
    <citation type="submission" date="2021-10" db="EMBL/GenBank/DDBJ databases">
        <title>Anaerobic single-cell dispensing facilitates the cultivation of human gut bacteria.</title>
        <authorList>
            <person name="Afrizal A."/>
        </authorList>
    </citation>
    <scope>NUCLEOTIDE SEQUENCE</scope>
    <source>
        <strain evidence="2">CLA-AA-H215</strain>
    </source>
</reference>
<organism evidence="2 3">
    <name type="scientific">Hominifimenecus microfluidus</name>
    <dbReference type="NCBI Taxonomy" id="2885348"/>
    <lineage>
        <taxon>Bacteria</taxon>
        <taxon>Bacillati</taxon>
        <taxon>Bacillota</taxon>
        <taxon>Clostridia</taxon>
        <taxon>Lachnospirales</taxon>
        <taxon>Lachnospiraceae</taxon>
        <taxon>Hominifimenecus</taxon>
    </lineage>
</organism>
<protein>
    <recommendedName>
        <fullName evidence="4">Lipoprotein</fullName>
    </recommendedName>
</protein>
<evidence type="ECO:0000313" key="2">
    <source>
        <dbReference type="EMBL" id="MCC2229624.1"/>
    </source>
</evidence>
<gene>
    <name evidence="2" type="ORF">LKD81_01230</name>
</gene>
<keyword evidence="3" id="KW-1185">Reference proteome</keyword>
<feature type="chain" id="PRO_5041980643" description="Lipoprotein" evidence="1">
    <location>
        <begin position="23"/>
        <end position="179"/>
    </location>
</feature>